<keyword evidence="3" id="KW-1185">Reference proteome</keyword>
<keyword evidence="1" id="KW-0472">Membrane</keyword>
<dbReference type="Proteomes" id="UP000238304">
    <property type="component" value="Chromosome"/>
</dbReference>
<feature type="transmembrane region" description="Helical" evidence="1">
    <location>
        <begin position="133"/>
        <end position="154"/>
    </location>
</feature>
<reference evidence="2 3" key="1">
    <citation type="submission" date="2018-02" db="EMBL/GenBank/DDBJ databases">
        <authorList>
            <person name="Holder M.E."/>
            <person name="Ajami N.J."/>
            <person name="Petrosino J.F."/>
        </authorList>
    </citation>
    <scope>NUCLEOTIDE SEQUENCE [LARGE SCALE GENOMIC DNA]</scope>
    <source>
        <strain evidence="2 3">ATCC 33285</strain>
    </source>
</reference>
<proteinExistence type="predicted"/>
<feature type="transmembrane region" description="Helical" evidence="1">
    <location>
        <begin position="166"/>
        <end position="184"/>
    </location>
</feature>
<protein>
    <recommendedName>
        <fullName evidence="4">DUF2157 domain-containing protein</fullName>
    </recommendedName>
</protein>
<organism evidence="2 3">
    <name type="scientific">Bacteroides zoogleoformans</name>
    <dbReference type="NCBI Taxonomy" id="28119"/>
    <lineage>
        <taxon>Bacteria</taxon>
        <taxon>Pseudomonadati</taxon>
        <taxon>Bacteroidota</taxon>
        <taxon>Bacteroidia</taxon>
        <taxon>Bacteroidales</taxon>
        <taxon>Bacteroidaceae</taxon>
        <taxon>Bacteroides</taxon>
    </lineage>
</organism>
<sequence>MELDELKKSWNALDEQLQKKKVADEKQIEKLIAGYKEKTLRSMGRLAIIQRFSIGMGALALFIILLAWLSLPALGVNEHTQSKMTVFLLFLTASILSGMWWDRKTYRWNKATHVDEMSVAEVSRRTTVFRQWIQYEVVAISVWIVLFNALSYWMMGYHLKPIGRQMLLIAFLAAINAAIIYFLYKKLIYKHLNNIRKNIEELKDVCTE</sequence>
<evidence type="ECO:0000313" key="3">
    <source>
        <dbReference type="Proteomes" id="UP000238304"/>
    </source>
</evidence>
<evidence type="ECO:0008006" key="4">
    <source>
        <dbReference type="Google" id="ProtNLM"/>
    </source>
</evidence>
<name>A0ABM6T674_9BACE</name>
<dbReference type="RefSeq" id="WP_106040474.1">
    <property type="nucleotide sequence ID" value="NZ_CP027231.1"/>
</dbReference>
<keyword evidence="1" id="KW-1133">Transmembrane helix</keyword>
<evidence type="ECO:0000256" key="1">
    <source>
        <dbReference type="SAM" id="Phobius"/>
    </source>
</evidence>
<keyword evidence="1" id="KW-0812">Transmembrane</keyword>
<evidence type="ECO:0000313" key="2">
    <source>
        <dbReference type="EMBL" id="AVM52141.1"/>
    </source>
</evidence>
<accession>A0ABM6T674</accession>
<feature type="transmembrane region" description="Helical" evidence="1">
    <location>
        <begin position="83"/>
        <end position="101"/>
    </location>
</feature>
<dbReference type="EMBL" id="CP027231">
    <property type="protein sequence ID" value="AVM52141.1"/>
    <property type="molecule type" value="Genomic_DNA"/>
</dbReference>
<feature type="transmembrane region" description="Helical" evidence="1">
    <location>
        <begin position="48"/>
        <end position="71"/>
    </location>
</feature>
<gene>
    <name evidence="2" type="ORF">C4H11_03510</name>
</gene>